<keyword evidence="2" id="KW-1185">Reference proteome</keyword>
<dbReference type="RefSeq" id="XP_025468809.1">
    <property type="nucleotide sequence ID" value="XM_025617137.1"/>
</dbReference>
<protein>
    <submittedName>
        <fullName evidence="1">Uncharacterized protein</fullName>
    </submittedName>
</protein>
<accession>A0A317WX04</accession>
<dbReference type="AlphaFoldDB" id="A0A317WX04"/>
<reference evidence="1 2" key="1">
    <citation type="submission" date="2016-12" db="EMBL/GenBank/DDBJ databases">
        <title>The genomes of Aspergillus section Nigri reveals drivers in fungal speciation.</title>
        <authorList>
            <consortium name="DOE Joint Genome Institute"/>
            <person name="Vesth T.C."/>
            <person name="Nybo J."/>
            <person name="Theobald S."/>
            <person name="Brandl J."/>
            <person name="Frisvad J.C."/>
            <person name="Nielsen K.F."/>
            <person name="Lyhne E.K."/>
            <person name="Kogle M.E."/>
            <person name="Kuo A."/>
            <person name="Riley R."/>
            <person name="Clum A."/>
            <person name="Nolan M."/>
            <person name="Lipzen A."/>
            <person name="Salamov A."/>
            <person name="Henrissat B."/>
            <person name="Wiebenga A."/>
            <person name="De Vries R.P."/>
            <person name="Grigoriev I.V."/>
            <person name="Mortensen U.H."/>
            <person name="Andersen M.R."/>
            <person name="Baker S.E."/>
        </authorList>
    </citation>
    <scope>NUCLEOTIDE SEQUENCE [LARGE SCALE GENOMIC DNA]</scope>
    <source>
        <strain evidence="1 2">CBS 115572</strain>
    </source>
</reference>
<dbReference type="GeneID" id="37119280"/>
<dbReference type="OrthoDB" id="76567at2759"/>
<comment type="caution">
    <text evidence="1">The sequence shown here is derived from an EMBL/GenBank/DDBJ whole genome shotgun (WGS) entry which is preliminary data.</text>
</comment>
<evidence type="ECO:0000313" key="1">
    <source>
        <dbReference type="EMBL" id="PWY90431.1"/>
    </source>
</evidence>
<sequence length="216" mass="24424">MISTNQTSGTHHLLLSDNSLQQSIPICFQYPNSTIIKRISQFIFITYTPPTMPPPRPRIYTLSPSTTHRLGTHPQSIAPIIRSELTKPTPSPYIVFSHVPPTFIDKSKHNPHKHLGTPSTRITYDEVSRILIVKIPSPLHTRATAAFTYQILASLDNMGLLSEVNKRRRTRVTDMLVSKEPDSSFARRDCSDGWPSVVVECGWWGSLGHLRRDVEM</sequence>
<proteinExistence type="predicted"/>
<name>A0A317WX04_9EURO</name>
<organism evidence="1 2">
    <name type="scientific">Aspergillus sclerotioniger CBS 115572</name>
    <dbReference type="NCBI Taxonomy" id="1450535"/>
    <lineage>
        <taxon>Eukaryota</taxon>
        <taxon>Fungi</taxon>
        <taxon>Dikarya</taxon>
        <taxon>Ascomycota</taxon>
        <taxon>Pezizomycotina</taxon>
        <taxon>Eurotiomycetes</taxon>
        <taxon>Eurotiomycetidae</taxon>
        <taxon>Eurotiales</taxon>
        <taxon>Aspergillaceae</taxon>
        <taxon>Aspergillus</taxon>
        <taxon>Aspergillus subgen. Circumdati</taxon>
    </lineage>
</organism>
<evidence type="ECO:0000313" key="2">
    <source>
        <dbReference type="Proteomes" id="UP000246702"/>
    </source>
</evidence>
<gene>
    <name evidence="1" type="ORF">BO94DRAFT_623213</name>
</gene>
<dbReference type="EMBL" id="MSFK01000010">
    <property type="protein sequence ID" value="PWY90431.1"/>
    <property type="molecule type" value="Genomic_DNA"/>
</dbReference>
<dbReference type="Proteomes" id="UP000246702">
    <property type="component" value="Unassembled WGS sequence"/>
</dbReference>